<sequence>MNDLFQRVQTNDTDYFFEFAAESKFLGTLLGSLPPSAPRCVVAPMDSSLQVRCVDGYTSSTSAAARREGGTAAVITANPSHFFWFRYFQHQPITRADEDVVPNSADGVRTPSAVQPSGGDPPPSNATEEVTSAALPLPSKVVDVKPLRVVAHLAGQLGLHLLVRCGIHGTPIEVRSVTNQDAQQRQQQYNPPKDGTNSGRPSSLFSAPPHLNNYMDSVVPIQFSMHLAAEDLSTPEPMVEGRASASESVTVASGRASEKMLSSTPFSRHSNHPNISVPPTPLATDLTPASVREVPSSDQNNNNHQNQNTTVAGRTSMVSHVSTSQPADWSGRELPPPRSNHVSCTGDSRVPPTLSADSAVQGSSNNPQRLAAGQSLSAMFPLDFAAFAQADYNDVQRQLLEIPLEEEEDEEIRQFLDSCVSMSVAPSEEK</sequence>
<feature type="region of interest" description="Disordered" evidence="1">
    <location>
        <begin position="101"/>
        <end position="131"/>
    </location>
</feature>
<feature type="compositionally biased region" description="Polar residues" evidence="1">
    <location>
        <begin position="309"/>
        <end position="327"/>
    </location>
</feature>
<dbReference type="OrthoDB" id="10546167at2759"/>
<feature type="compositionally biased region" description="Polar residues" evidence="1">
    <location>
        <begin position="355"/>
        <end position="368"/>
    </location>
</feature>
<feature type="region of interest" description="Disordered" evidence="1">
    <location>
        <begin position="177"/>
        <end position="209"/>
    </location>
</feature>
<dbReference type="Proteomes" id="UP000515908">
    <property type="component" value="Chromosome 23"/>
</dbReference>
<reference evidence="2 3" key="1">
    <citation type="submission" date="2020-08" db="EMBL/GenBank/DDBJ databases">
        <authorList>
            <person name="Newling K."/>
            <person name="Davey J."/>
            <person name="Forrester S."/>
        </authorList>
    </citation>
    <scope>NUCLEOTIDE SEQUENCE [LARGE SCALE GENOMIC DNA]</scope>
    <source>
        <strain evidence="3">Crithidia deanei Carvalho (ATCC PRA-265)</strain>
    </source>
</reference>
<feature type="compositionally biased region" description="Polar residues" evidence="1">
    <location>
        <begin position="195"/>
        <end position="205"/>
    </location>
</feature>
<evidence type="ECO:0000313" key="3">
    <source>
        <dbReference type="Proteomes" id="UP000515908"/>
    </source>
</evidence>
<dbReference type="AlphaFoldDB" id="A0A7G2CSH5"/>
<accession>A0A7G2CSH5</accession>
<dbReference type="EMBL" id="LR877167">
    <property type="protein sequence ID" value="CAD2221934.1"/>
    <property type="molecule type" value="Genomic_DNA"/>
</dbReference>
<feature type="compositionally biased region" description="Low complexity" evidence="1">
    <location>
        <begin position="299"/>
        <end position="308"/>
    </location>
</feature>
<keyword evidence="3" id="KW-1185">Reference proteome</keyword>
<name>A0A7G2CSH5_9TRYP</name>
<gene>
    <name evidence="2" type="ORF">ADEAN_000947300</name>
</gene>
<proteinExistence type="predicted"/>
<protein>
    <submittedName>
        <fullName evidence="2">Uncharacterized protein</fullName>
    </submittedName>
</protein>
<organism evidence="2 3">
    <name type="scientific">Angomonas deanei</name>
    <dbReference type="NCBI Taxonomy" id="59799"/>
    <lineage>
        <taxon>Eukaryota</taxon>
        <taxon>Discoba</taxon>
        <taxon>Euglenozoa</taxon>
        <taxon>Kinetoplastea</taxon>
        <taxon>Metakinetoplastina</taxon>
        <taxon>Trypanosomatida</taxon>
        <taxon>Trypanosomatidae</taxon>
        <taxon>Strigomonadinae</taxon>
        <taxon>Angomonas</taxon>
    </lineage>
</organism>
<feature type="compositionally biased region" description="Polar residues" evidence="1">
    <location>
        <begin position="260"/>
        <end position="274"/>
    </location>
</feature>
<dbReference type="VEuPathDB" id="TriTrypDB:ADEAN_000947300"/>
<evidence type="ECO:0000313" key="2">
    <source>
        <dbReference type="EMBL" id="CAD2221934.1"/>
    </source>
</evidence>
<evidence type="ECO:0000256" key="1">
    <source>
        <dbReference type="SAM" id="MobiDB-lite"/>
    </source>
</evidence>
<feature type="region of interest" description="Disordered" evidence="1">
    <location>
        <begin position="236"/>
        <end position="368"/>
    </location>
</feature>